<name>A0ABN3U647_9ACTN</name>
<keyword evidence="3" id="KW-1185">Reference proteome</keyword>
<dbReference type="InterPro" id="IPR029045">
    <property type="entry name" value="ClpP/crotonase-like_dom_sf"/>
</dbReference>
<comment type="caution">
    <text evidence="2">The sequence shown here is derived from an EMBL/GenBank/DDBJ whole genome shotgun (WGS) entry which is preliminary data.</text>
</comment>
<dbReference type="Pfam" id="PF03572">
    <property type="entry name" value="Peptidase_S41"/>
    <property type="match status" value="1"/>
</dbReference>
<organism evidence="2 3">
    <name type="scientific">Actinocorallia aurantiaca</name>
    <dbReference type="NCBI Taxonomy" id="46204"/>
    <lineage>
        <taxon>Bacteria</taxon>
        <taxon>Bacillati</taxon>
        <taxon>Actinomycetota</taxon>
        <taxon>Actinomycetes</taxon>
        <taxon>Streptosporangiales</taxon>
        <taxon>Thermomonosporaceae</taxon>
        <taxon>Actinocorallia</taxon>
    </lineage>
</organism>
<evidence type="ECO:0000259" key="1">
    <source>
        <dbReference type="SMART" id="SM00245"/>
    </source>
</evidence>
<evidence type="ECO:0000313" key="2">
    <source>
        <dbReference type="EMBL" id="GAA2724982.1"/>
    </source>
</evidence>
<dbReference type="Gene3D" id="3.90.226.10">
    <property type="entry name" value="2-enoyl-CoA Hydratase, Chain A, domain 1"/>
    <property type="match status" value="1"/>
</dbReference>
<accession>A0ABN3U647</accession>
<dbReference type="InterPro" id="IPR005151">
    <property type="entry name" value="Tail-specific_protease"/>
</dbReference>
<gene>
    <name evidence="2" type="ORF">GCM10010439_23950</name>
</gene>
<reference evidence="2 3" key="1">
    <citation type="journal article" date="2019" name="Int. J. Syst. Evol. Microbiol.">
        <title>The Global Catalogue of Microorganisms (GCM) 10K type strain sequencing project: providing services to taxonomists for standard genome sequencing and annotation.</title>
        <authorList>
            <consortium name="The Broad Institute Genomics Platform"/>
            <consortium name="The Broad Institute Genome Sequencing Center for Infectious Disease"/>
            <person name="Wu L."/>
            <person name="Ma J."/>
        </authorList>
    </citation>
    <scope>NUCLEOTIDE SEQUENCE [LARGE SCALE GENOMIC DNA]</scope>
    <source>
        <strain evidence="2 3">JCM 8201</strain>
    </source>
</reference>
<dbReference type="Proteomes" id="UP001501842">
    <property type="component" value="Unassembled WGS sequence"/>
</dbReference>
<sequence>MLGMLERRALNRALVDWTQFHAVSARSLGEAHAVIARAVEMLGDKHTFFLTPTVAAERLARRSAQTDPLPTGRLIDDRLAYLAIPSVAGWDEPVRRYTATGAALVRELDGHDPAGWIVDLRGNGGGNMYPMVTVVAPLLGDGHLGSFVGADGSVQSRWELREGRVLDGPTNKSPVPNPYVLRHLRPRTAILIDRGTASAAEATLISFLGLPRVRTFGEPTAGYATGNEGIDLPDGARLILTCSKEADRLGRVYDNNPIAPDERGEDALALALTWLR</sequence>
<dbReference type="SMART" id="SM00245">
    <property type="entry name" value="TSPc"/>
    <property type="match status" value="1"/>
</dbReference>
<protein>
    <recommendedName>
        <fullName evidence="1">Tail specific protease domain-containing protein</fullName>
    </recommendedName>
</protein>
<dbReference type="PANTHER" id="PTHR32060">
    <property type="entry name" value="TAIL-SPECIFIC PROTEASE"/>
    <property type="match status" value="1"/>
</dbReference>
<evidence type="ECO:0000313" key="3">
    <source>
        <dbReference type="Proteomes" id="UP001501842"/>
    </source>
</evidence>
<dbReference type="EMBL" id="BAAATZ010000007">
    <property type="protein sequence ID" value="GAA2724982.1"/>
    <property type="molecule type" value="Genomic_DNA"/>
</dbReference>
<proteinExistence type="predicted"/>
<feature type="domain" description="Tail specific protease" evidence="1">
    <location>
        <begin position="52"/>
        <end position="265"/>
    </location>
</feature>
<dbReference type="SUPFAM" id="SSF52096">
    <property type="entry name" value="ClpP/crotonase"/>
    <property type="match status" value="1"/>
</dbReference>
<dbReference type="PANTHER" id="PTHR32060:SF30">
    <property type="entry name" value="CARBOXY-TERMINAL PROCESSING PROTEASE CTPA"/>
    <property type="match status" value="1"/>
</dbReference>